<evidence type="ECO:0000313" key="3">
    <source>
        <dbReference type="EMBL" id="GIJ99467.1"/>
    </source>
</evidence>
<evidence type="ECO:0000259" key="2">
    <source>
        <dbReference type="PROSITE" id="PS50837"/>
    </source>
</evidence>
<feature type="domain" description="NACHT" evidence="2">
    <location>
        <begin position="280"/>
        <end position="414"/>
    </location>
</feature>
<dbReference type="Pfam" id="PF24809">
    <property type="entry name" value="DUF7708"/>
    <property type="match status" value="1"/>
</dbReference>
<dbReference type="PANTHER" id="PTHR10039:SF14">
    <property type="entry name" value="NACHT DOMAIN-CONTAINING PROTEIN"/>
    <property type="match status" value="1"/>
</dbReference>
<dbReference type="Proteomes" id="UP000710440">
    <property type="component" value="Unassembled WGS sequence"/>
</dbReference>
<dbReference type="InterPro" id="IPR007111">
    <property type="entry name" value="NACHT_NTPase"/>
</dbReference>
<reference evidence="3 4" key="1">
    <citation type="submission" date="2021-02" db="EMBL/GenBank/DDBJ databases">
        <title>Pan-genome distribution and transcriptional activeness of fungal secondary metabolism genes in Aspergillus section Fumigati.</title>
        <authorList>
            <person name="Takahashi H."/>
            <person name="Umemura M."/>
            <person name="Ninomiya A."/>
            <person name="Kusuya Y."/>
            <person name="Urayama S."/>
            <person name="Shimizu M."/>
            <person name="Watanabe A."/>
            <person name="Kamei K."/>
            <person name="Yaguchi T."/>
            <person name="Hagiwara D."/>
        </authorList>
    </citation>
    <scope>NUCLEOTIDE SEQUENCE [LARGE SCALE GENOMIC DNA]</scope>
    <source>
        <strain evidence="3 4">IFM 47045</strain>
    </source>
</reference>
<dbReference type="AlphaFoldDB" id="A0A9P3BN83"/>
<evidence type="ECO:0000313" key="4">
    <source>
        <dbReference type="Proteomes" id="UP000710440"/>
    </source>
</evidence>
<dbReference type="Gene3D" id="3.40.50.300">
    <property type="entry name" value="P-loop containing nucleotide triphosphate hydrolases"/>
    <property type="match status" value="1"/>
</dbReference>
<keyword evidence="1" id="KW-0677">Repeat</keyword>
<keyword evidence="4" id="KW-1185">Reference proteome</keyword>
<dbReference type="PANTHER" id="PTHR10039">
    <property type="entry name" value="AMELOGENIN"/>
    <property type="match status" value="1"/>
</dbReference>
<dbReference type="InterPro" id="IPR056125">
    <property type="entry name" value="DUF7708"/>
</dbReference>
<dbReference type="Pfam" id="PF24883">
    <property type="entry name" value="NPHP3_N"/>
    <property type="match status" value="1"/>
</dbReference>
<gene>
    <name evidence="3" type="ORF">Aspvir_001599</name>
</gene>
<dbReference type="GeneID" id="66929581"/>
<proteinExistence type="predicted"/>
<name>A0A9P3BN83_ASPVI</name>
<sequence>MAATQSRIQNAFQAAMHEFKKNLNNDEVYAKILAVTSIDEVYDLTDKLQVHQSRKEDLRHLAKIERYLDRLRGYTGVIDTFVQVHPEIMALIWGPIKLLLHLSSVLKQSFDAILDTTADIGQLLPEFQEVTILFSQNDRVYDVLVLFFKDILDFYQIGLRFFTMPRWKYFFEALWPRKKEHINLVKTLIERHALLMRNEVRLEHIWEEHDARSRAFEDFKNAEKSHRLQQFYAIKADMSPRTYDDKLNWLHSRVCEGTGTWLFQDDMVKDWLDVGQGAPRVLWLQGIPGAGKTFLAASVVDMAYPIGHTAFAFLSHAFSSSTSALSVLHSLLFQLASQHENLQDVLCHSTNEQIKSNVTVAVNTLKAVLDCAGRVFLIIDGVDEIDAIERGLLLGKLLHLSHECHEMRIFISSRCEEDITEILNDSSKMIRVDGRNEESIQAFVDYQLKHIFQSRRFAPQIQDGIKRSLAPLASKAKGMFLYAKLVLSGIELIDDVAEICEDLSILPEDLDDAYSRVLVRINKLRPSSARDKARRILAWVGCSPTPLTVQEIAQALTIVPGSFELEKKVLASPPLNKLCGPIIEIADGYVQFVHFTVKEYAS</sequence>
<protein>
    <recommendedName>
        <fullName evidence="2">NACHT domain-containing protein</fullName>
    </recommendedName>
</protein>
<organism evidence="3 4">
    <name type="scientific">Aspergillus viridinutans</name>
    <dbReference type="NCBI Taxonomy" id="75553"/>
    <lineage>
        <taxon>Eukaryota</taxon>
        <taxon>Fungi</taxon>
        <taxon>Dikarya</taxon>
        <taxon>Ascomycota</taxon>
        <taxon>Pezizomycotina</taxon>
        <taxon>Eurotiomycetes</taxon>
        <taxon>Eurotiomycetidae</taxon>
        <taxon>Eurotiales</taxon>
        <taxon>Aspergillaceae</taxon>
        <taxon>Aspergillus</taxon>
        <taxon>Aspergillus subgen. Fumigati</taxon>
    </lineage>
</organism>
<dbReference type="InterPro" id="IPR054471">
    <property type="entry name" value="GPIID_WHD"/>
</dbReference>
<comment type="caution">
    <text evidence="3">The sequence shown here is derived from an EMBL/GenBank/DDBJ whole genome shotgun (WGS) entry which is preliminary data.</text>
</comment>
<evidence type="ECO:0000256" key="1">
    <source>
        <dbReference type="ARBA" id="ARBA00022737"/>
    </source>
</evidence>
<dbReference type="OrthoDB" id="21416at2759"/>
<dbReference type="RefSeq" id="XP_043122654.1">
    <property type="nucleotide sequence ID" value="XM_043266719.1"/>
</dbReference>
<dbReference type="Pfam" id="PF22939">
    <property type="entry name" value="WHD_GPIID"/>
    <property type="match status" value="1"/>
</dbReference>
<dbReference type="InterPro" id="IPR056884">
    <property type="entry name" value="NPHP3-like_N"/>
</dbReference>
<dbReference type="InterPro" id="IPR027417">
    <property type="entry name" value="P-loop_NTPase"/>
</dbReference>
<dbReference type="EMBL" id="BOPL01000001">
    <property type="protein sequence ID" value="GIJ99467.1"/>
    <property type="molecule type" value="Genomic_DNA"/>
</dbReference>
<accession>A0A9P3BN83</accession>
<dbReference type="SUPFAM" id="SSF52540">
    <property type="entry name" value="P-loop containing nucleoside triphosphate hydrolases"/>
    <property type="match status" value="1"/>
</dbReference>
<dbReference type="PROSITE" id="PS50837">
    <property type="entry name" value="NACHT"/>
    <property type="match status" value="1"/>
</dbReference>